<feature type="domain" description="Flavodoxin-like fold" evidence="3">
    <location>
        <begin position="4"/>
        <end position="181"/>
    </location>
</feature>
<name>A0ABR6ZC14_9BURK</name>
<dbReference type="InterPro" id="IPR029039">
    <property type="entry name" value="Flavoprotein-like_sf"/>
</dbReference>
<keyword evidence="2" id="KW-0560">Oxidoreductase</keyword>
<organism evidence="4 5">
    <name type="scientific">Undibacterium umbellatum</name>
    <dbReference type="NCBI Taxonomy" id="2762300"/>
    <lineage>
        <taxon>Bacteria</taxon>
        <taxon>Pseudomonadati</taxon>
        <taxon>Pseudomonadota</taxon>
        <taxon>Betaproteobacteria</taxon>
        <taxon>Burkholderiales</taxon>
        <taxon>Oxalobacteraceae</taxon>
        <taxon>Undibacterium</taxon>
    </lineage>
</organism>
<dbReference type="InterPro" id="IPR051545">
    <property type="entry name" value="NAD(P)H_dehydrogenase_qn"/>
</dbReference>
<dbReference type="EMBL" id="JACOFX010000009">
    <property type="protein sequence ID" value="MBC3909297.1"/>
    <property type="molecule type" value="Genomic_DNA"/>
</dbReference>
<evidence type="ECO:0000259" key="3">
    <source>
        <dbReference type="Pfam" id="PF02525"/>
    </source>
</evidence>
<evidence type="ECO:0000313" key="4">
    <source>
        <dbReference type="EMBL" id="MBC3909297.1"/>
    </source>
</evidence>
<evidence type="ECO:0000256" key="1">
    <source>
        <dbReference type="ARBA" id="ARBA00006252"/>
    </source>
</evidence>
<dbReference type="InterPro" id="IPR003680">
    <property type="entry name" value="Flavodoxin_fold"/>
</dbReference>
<dbReference type="PANTHER" id="PTHR10204">
    <property type="entry name" value="NAD P H OXIDOREDUCTASE-RELATED"/>
    <property type="match status" value="1"/>
</dbReference>
<reference evidence="4 5" key="1">
    <citation type="submission" date="2020-08" db="EMBL/GenBank/DDBJ databases">
        <title>Novel species isolated from subtropical streams in China.</title>
        <authorList>
            <person name="Lu H."/>
        </authorList>
    </citation>
    <scope>NUCLEOTIDE SEQUENCE [LARGE SCALE GENOMIC DNA]</scope>
    <source>
        <strain evidence="4 5">NL8W</strain>
    </source>
</reference>
<comment type="caution">
    <text evidence="4">The sequence shown here is derived from an EMBL/GenBank/DDBJ whole genome shotgun (WGS) entry which is preliminary data.</text>
</comment>
<accession>A0ABR6ZC14</accession>
<dbReference type="Gene3D" id="3.40.50.360">
    <property type="match status" value="1"/>
</dbReference>
<proteinExistence type="inferred from homology"/>
<sequence length="193" mass="21886">MQKKRVLVIASHPSGNSFGSDLADIYVQAARTEGHDVQILRLDRLVFDPILHQGYKVIQTLETDLQMAQESLLWAEHLCFVFPIWWGGVPALLKGFLDRVLLPGFAFKYHPGKSFPEGLLKGRSAHLLITMDTPPWFFRLYYRAPGIHQLKRTVLEFCGVKPVGILSLGPVLNSQPAQRQKWIEKTTALAKRL</sequence>
<dbReference type="Pfam" id="PF02525">
    <property type="entry name" value="Flavodoxin_2"/>
    <property type="match status" value="1"/>
</dbReference>
<keyword evidence="5" id="KW-1185">Reference proteome</keyword>
<evidence type="ECO:0000313" key="5">
    <source>
        <dbReference type="Proteomes" id="UP000646911"/>
    </source>
</evidence>
<comment type="similarity">
    <text evidence="1">Belongs to the NAD(P)H dehydrogenase (quinone) family.</text>
</comment>
<evidence type="ECO:0000256" key="2">
    <source>
        <dbReference type="ARBA" id="ARBA00023002"/>
    </source>
</evidence>
<protein>
    <submittedName>
        <fullName evidence="4">NAD(P)H-dependent oxidoreductase</fullName>
    </submittedName>
</protein>
<dbReference type="PANTHER" id="PTHR10204:SF34">
    <property type="entry name" value="NAD(P)H DEHYDROGENASE [QUINONE] 1 ISOFORM 1"/>
    <property type="match status" value="1"/>
</dbReference>
<dbReference type="RefSeq" id="WP_186954825.1">
    <property type="nucleotide sequence ID" value="NZ_JACOFX010000009.1"/>
</dbReference>
<gene>
    <name evidence="4" type="ORF">H8L47_17200</name>
</gene>
<dbReference type="SUPFAM" id="SSF52218">
    <property type="entry name" value="Flavoproteins"/>
    <property type="match status" value="1"/>
</dbReference>
<dbReference type="Proteomes" id="UP000646911">
    <property type="component" value="Unassembled WGS sequence"/>
</dbReference>